<name>A0A7C8NGN3_ORBOL</name>
<dbReference type="UniPathway" id="UPA00196"/>
<evidence type="ECO:0000256" key="13">
    <source>
        <dbReference type="RuleBase" id="RU365064"/>
    </source>
</evidence>
<evidence type="ECO:0000256" key="5">
    <source>
        <dbReference type="ARBA" id="ARBA00022502"/>
    </source>
</evidence>
<dbReference type="GO" id="GO:1990529">
    <property type="term" value="C:glycosylphosphatidylinositol-mannosyltransferase I complex"/>
    <property type="evidence" value="ECO:0007669"/>
    <property type="project" value="TreeGrafter"/>
</dbReference>
<accession>A0A7C8NGN3</accession>
<gene>
    <name evidence="14" type="primary">GPI14</name>
    <name evidence="14" type="ORF">TWF102_002297</name>
</gene>
<evidence type="ECO:0000256" key="6">
    <source>
        <dbReference type="ARBA" id="ARBA00022676"/>
    </source>
</evidence>
<comment type="similarity">
    <text evidence="3 13">Belongs to the PIGM family.</text>
</comment>
<feature type="transmembrane region" description="Helical" evidence="13">
    <location>
        <begin position="28"/>
        <end position="50"/>
    </location>
</feature>
<keyword evidence="6 13" id="KW-0328">Glycosyltransferase</keyword>
<reference evidence="14 15" key="1">
    <citation type="submission" date="2019-06" db="EMBL/GenBank/DDBJ databases">
        <authorList>
            <person name="Palmer J.M."/>
        </authorList>
    </citation>
    <scope>NUCLEOTIDE SEQUENCE [LARGE SCALE GENOMIC DNA]</scope>
    <source>
        <strain evidence="14 15">TWF102</strain>
    </source>
</reference>
<organism evidence="14 15">
    <name type="scientific">Orbilia oligospora</name>
    <name type="common">Nematode-trapping fungus</name>
    <name type="synonym">Arthrobotrys oligospora</name>
    <dbReference type="NCBI Taxonomy" id="2813651"/>
    <lineage>
        <taxon>Eukaryota</taxon>
        <taxon>Fungi</taxon>
        <taxon>Dikarya</taxon>
        <taxon>Ascomycota</taxon>
        <taxon>Pezizomycotina</taxon>
        <taxon>Orbiliomycetes</taxon>
        <taxon>Orbiliales</taxon>
        <taxon>Orbiliaceae</taxon>
        <taxon>Orbilia</taxon>
    </lineage>
</organism>
<keyword evidence="10 13" id="KW-1133">Transmembrane helix</keyword>
<dbReference type="AlphaFoldDB" id="A0A7C8NGN3"/>
<feature type="transmembrane region" description="Helical" evidence="13">
    <location>
        <begin position="113"/>
        <end position="136"/>
    </location>
</feature>
<dbReference type="GO" id="GO:0006506">
    <property type="term" value="P:GPI anchor biosynthetic process"/>
    <property type="evidence" value="ECO:0007669"/>
    <property type="project" value="UniProtKB-UniPathway"/>
</dbReference>
<keyword evidence="7 13" id="KW-0808">Transferase</keyword>
<keyword evidence="9 13" id="KW-0256">Endoplasmic reticulum</keyword>
<evidence type="ECO:0000256" key="8">
    <source>
        <dbReference type="ARBA" id="ARBA00022692"/>
    </source>
</evidence>
<dbReference type="GO" id="GO:0004376">
    <property type="term" value="F:GPI mannosyltransferase activity"/>
    <property type="evidence" value="ECO:0007669"/>
    <property type="project" value="InterPro"/>
</dbReference>
<evidence type="ECO:0000256" key="9">
    <source>
        <dbReference type="ARBA" id="ARBA00022824"/>
    </source>
</evidence>
<dbReference type="PANTHER" id="PTHR12886">
    <property type="entry name" value="PIG-M MANNOSYLTRANSFERASE"/>
    <property type="match status" value="1"/>
</dbReference>
<dbReference type="PANTHER" id="PTHR12886:SF0">
    <property type="entry name" value="GPI MANNOSYLTRANSFERASE 1"/>
    <property type="match status" value="1"/>
</dbReference>
<evidence type="ECO:0000256" key="7">
    <source>
        <dbReference type="ARBA" id="ARBA00022679"/>
    </source>
</evidence>
<keyword evidence="8 13" id="KW-0812">Transmembrane</keyword>
<evidence type="ECO:0000256" key="12">
    <source>
        <dbReference type="ARBA" id="ARBA00025399"/>
    </source>
</evidence>
<proteinExistence type="inferred from homology"/>
<feature type="transmembrane region" description="Helical" evidence="13">
    <location>
        <begin position="231"/>
        <end position="252"/>
    </location>
</feature>
<evidence type="ECO:0000256" key="4">
    <source>
        <dbReference type="ARBA" id="ARBA00013797"/>
    </source>
</evidence>
<evidence type="ECO:0000256" key="3">
    <source>
        <dbReference type="ARBA" id="ARBA00011071"/>
    </source>
</evidence>
<comment type="caution">
    <text evidence="14">The sequence shown here is derived from an EMBL/GenBank/DDBJ whole genome shotgun (WGS) entry which is preliminary data.</text>
</comment>
<dbReference type="GO" id="GO:0051751">
    <property type="term" value="F:alpha-1,4-mannosyltransferase activity"/>
    <property type="evidence" value="ECO:0007669"/>
    <property type="project" value="InterPro"/>
</dbReference>
<dbReference type="GO" id="GO:0005789">
    <property type="term" value="C:endoplasmic reticulum membrane"/>
    <property type="evidence" value="ECO:0007669"/>
    <property type="project" value="UniProtKB-SubCell"/>
</dbReference>
<evidence type="ECO:0000256" key="1">
    <source>
        <dbReference type="ARBA" id="ARBA00004477"/>
    </source>
</evidence>
<dbReference type="EC" id="2.4.1.-" evidence="13"/>
<feature type="transmembrane region" description="Helical" evidence="13">
    <location>
        <begin position="403"/>
        <end position="426"/>
    </location>
</feature>
<evidence type="ECO:0000313" key="14">
    <source>
        <dbReference type="EMBL" id="KAF3105374.1"/>
    </source>
</evidence>
<comment type="subcellular location">
    <subcellularLocation>
        <location evidence="1 13">Endoplasmic reticulum membrane</location>
        <topology evidence="1 13">Multi-pass membrane protein</topology>
    </subcellularLocation>
</comment>
<evidence type="ECO:0000256" key="2">
    <source>
        <dbReference type="ARBA" id="ARBA00004687"/>
    </source>
</evidence>
<dbReference type="EMBL" id="WIQW01000014">
    <property type="protein sequence ID" value="KAF3105374.1"/>
    <property type="molecule type" value="Genomic_DNA"/>
</dbReference>
<dbReference type="Proteomes" id="UP000475325">
    <property type="component" value="Unassembled WGS sequence"/>
</dbReference>
<sequence length="447" mass="50458">MKASYTKAISICFYGSDGSLGTATMVQISVTSLLVFSSLLRLVFLLYGLYQDATSVFKYTDIDYLVFTDAARYVANFSSPYLRATYRYTPLLSWLLLPTTFNPQYLWFSFGKLLFAAGDILAGYLIIQVLQIYGFTATRAMKYASLWLLNPMVATISTRGSSEGLLGVIVIALLWSVEKRRVVLSGAILGFAVHFKIYPFIYAPSILLWMQPPNQPDIVSKVKGFITKDRLIFSITALTSFMGLNVAMYAIYGHPFVVHTFLHHLTRLDHRHNFSPYNTLLYLKSSPFTPDPLYPAVMLSDLTIERLAFLPQLLISSILLPLFAQKDLPSTMFAQTFAFVTFNKVVTSQYFMWYLVLLPFYLGRSRFMEKPVIGMVALVAWVLTQGLWLGQAYQLEFEGENTFWPGLWGAAAAFFLVNCWILGVVVGDIARTRRVEGLISEKGVISM</sequence>
<comment type="function">
    <text evidence="12 13">Mannosyltransferase involved in glycosylphosphatidylinositol-anchor biosynthesis. Transfers the first alpha-1,4-mannose to GlcN-acyl-PI during GPI precursor assembly. Required for cell wall integrity.</text>
</comment>
<evidence type="ECO:0000256" key="10">
    <source>
        <dbReference type="ARBA" id="ARBA00022989"/>
    </source>
</evidence>
<feature type="transmembrane region" description="Helical" evidence="13">
    <location>
        <begin position="187"/>
        <end position="211"/>
    </location>
</feature>
<feature type="transmembrane region" description="Helical" evidence="13">
    <location>
        <begin position="336"/>
        <end position="360"/>
    </location>
</feature>
<evidence type="ECO:0000256" key="11">
    <source>
        <dbReference type="ARBA" id="ARBA00023136"/>
    </source>
</evidence>
<evidence type="ECO:0000313" key="15">
    <source>
        <dbReference type="Proteomes" id="UP000475325"/>
    </source>
</evidence>
<dbReference type="Pfam" id="PF05007">
    <property type="entry name" value="Mannosyl_trans"/>
    <property type="match status" value="1"/>
</dbReference>
<feature type="transmembrane region" description="Helical" evidence="13">
    <location>
        <begin position="372"/>
        <end position="391"/>
    </location>
</feature>
<dbReference type="InterPro" id="IPR007704">
    <property type="entry name" value="PIG-M"/>
</dbReference>
<keyword evidence="5 13" id="KW-0337">GPI-anchor biosynthesis</keyword>
<comment type="pathway">
    <text evidence="2 13">Glycolipid biosynthesis; glycosylphosphatidylinositol-anchor biosynthesis.</text>
</comment>
<protein>
    <recommendedName>
        <fullName evidence="4 13">GPI mannosyltransferase 1</fullName>
        <ecNumber evidence="13">2.4.1.-</ecNumber>
    </recommendedName>
    <alternativeName>
        <fullName evidence="13">GPI mannosyltransferase I</fullName>
    </alternativeName>
</protein>
<keyword evidence="11 13" id="KW-0472">Membrane</keyword>
<feature type="transmembrane region" description="Helical" evidence="13">
    <location>
        <begin position="156"/>
        <end position="175"/>
    </location>
</feature>